<comment type="caution">
    <text evidence="1">The sequence shown here is derived from an EMBL/GenBank/DDBJ whole genome shotgun (WGS) entry which is preliminary data.</text>
</comment>
<dbReference type="EMBL" id="JAMJPJ010000004">
    <property type="protein sequence ID" value="MCL7929222.1"/>
    <property type="molecule type" value="Genomic_DNA"/>
</dbReference>
<dbReference type="RefSeq" id="WP_250080241.1">
    <property type="nucleotide sequence ID" value="NZ_JAMJPJ010000004.1"/>
</dbReference>
<gene>
    <name evidence="1" type="ORF">M8006_04365</name>
</gene>
<protein>
    <submittedName>
        <fullName evidence="1">Uncharacterized protein</fullName>
    </submittedName>
</protein>
<name>A0ABT0SN55_9GAMM</name>
<evidence type="ECO:0000313" key="2">
    <source>
        <dbReference type="Proteomes" id="UP001165308"/>
    </source>
</evidence>
<accession>A0ABT0SN55</accession>
<proteinExistence type="predicted"/>
<evidence type="ECO:0000313" key="1">
    <source>
        <dbReference type="EMBL" id="MCL7929222.1"/>
    </source>
</evidence>
<keyword evidence="2" id="KW-1185">Reference proteome</keyword>
<reference evidence="1" key="1">
    <citation type="submission" date="2022-05" db="EMBL/GenBank/DDBJ databases">
        <title>Halomonas geminus sp. nov. and Halomonas llamarensis sp. nov. isolated from high-altitude salars of the Atacama Desert.</title>
        <authorList>
            <person name="Hintersatz C."/>
            <person name="Rojas L.A."/>
            <person name="Wei T.-S."/>
            <person name="Kutschke S."/>
            <person name="Lehmann F."/>
            <person name="Jain R."/>
            <person name="Pollmann K."/>
        </authorList>
    </citation>
    <scope>NUCLEOTIDE SEQUENCE</scope>
    <source>
        <strain evidence="1">ATCHA</strain>
    </source>
</reference>
<organism evidence="1 2">
    <name type="scientific">Halomonas llamarensis</name>
    <dbReference type="NCBI Taxonomy" id="2945104"/>
    <lineage>
        <taxon>Bacteria</taxon>
        <taxon>Pseudomonadati</taxon>
        <taxon>Pseudomonadota</taxon>
        <taxon>Gammaproteobacteria</taxon>
        <taxon>Oceanospirillales</taxon>
        <taxon>Halomonadaceae</taxon>
        <taxon>Halomonas</taxon>
    </lineage>
</organism>
<dbReference type="Proteomes" id="UP001165308">
    <property type="component" value="Unassembled WGS sequence"/>
</dbReference>
<sequence length="50" mass="5752">MTLVKPPLRKRRNQQMVVYVELAKEMGDIFEDDMLDGDPASEETYAHIIG</sequence>